<feature type="transmembrane region" description="Helical" evidence="2">
    <location>
        <begin position="853"/>
        <end position="874"/>
    </location>
</feature>
<accession>A0AB34IZN7</accession>
<feature type="compositionally biased region" description="Basic and acidic residues" evidence="1">
    <location>
        <begin position="116"/>
        <end position="125"/>
    </location>
</feature>
<evidence type="ECO:0000313" key="4">
    <source>
        <dbReference type="EMBL" id="KAL1510898.1"/>
    </source>
</evidence>
<dbReference type="PANTHER" id="PTHR13018:SF5">
    <property type="entry name" value="RE44586P"/>
    <property type="match status" value="1"/>
</dbReference>
<feature type="compositionally biased region" description="Basic and acidic residues" evidence="1">
    <location>
        <begin position="1412"/>
        <end position="1447"/>
    </location>
</feature>
<dbReference type="InterPro" id="IPR003864">
    <property type="entry name" value="CSC1/OSCA1-like_7TM"/>
</dbReference>
<dbReference type="GO" id="GO:0005227">
    <property type="term" value="F:calcium-activated cation channel activity"/>
    <property type="evidence" value="ECO:0007669"/>
    <property type="project" value="InterPro"/>
</dbReference>
<name>A0AB34IZN7_PRYPA</name>
<dbReference type="PANTHER" id="PTHR13018">
    <property type="entry name" value="PROBABLE MEMBRANE PROTEIN DUF221-RELATED"/>
    <property type="match status" value="1"/>
</dbReference>
<feature type="transmembrane region" description="Helical" evidence="2">
    <location>
        <begin position="676"/>
        <end position="697"/>
    </location>
</feature>
<feature type="compositionally biased region" description="Polar residues" evidence="1">
    <location>
        <begin position="1042"/>
        <end position="1058"/>
    </location>
</feature>
<keyword evidence="2" id="KW-0812">Transmembrane</keyword>
<keyword evidence="2" id="KW-0472">Membrane</keyword>
<feature type="compositionally biased region" description="Polar residues" evidence="1">
    <location>
        <begin position="1181"/>
        <end position="1217"/>
    </location>
</feature>
<dbReference type="InterPro" id="IPR045122">
    <property type="entry name" value="Csc1-like"/>
</dbReference>
<feature type="compositionally biased region" description="Basic and acidic residues" evidence="1">
    <location>
        <begin position="1128"/>
        <end position="1147"/>
    </location>
</feature>
<feature type="compositionally biased region" description="Basic and acidic residues" evidence="1">
    <location>
        <begin position="1331"/>
        <end position="1356"/>
    </location>
</feature>
<dbReference type="Proteomes" id="UP001515480">
    <property type="component" value="Unassembled WGS sequence"/>
</dbReference>
<evidence type="ECO:0000259" key="3">
    <source>
        <dbReference type="Pfam" id="PF02714"/>
    </source>
</evidence>
<proteinExistence type="predicted"/>
<feature type="compositionally biased region" description="Basic and acidic residues" evidence="1">
    <location>
        <begin position="1164"/>
        <end position="1177"/>
    </location>
</feature>
<reference evidence="4 5" key="1">
    <citation type="journal article" date="2024" name="Science">
        <title>Giant polyketide synthase enzymes in the biosynthesis of giant marine polyether toxins.</title>
        <authorList>
            <person name="Fallon T.R."/>
            <person name="Shende V.V."/>
            <person name="Wierzbicki I.H."/>
            <person name="Pendleton A.L."/>
            <person name="Watervoot N.F."/>
            <person name="Auber R.P."/>
            <person name="Gonzalez D.J."/>
            <person name="Wisecaver J.H."/>
            <person name="Moore B.S."/>
        </authorList>
    </citation>
    <scope>NUCLEOTIDE SEQUENCE [LARGE SCALE GENOMIC DNA]</scope>
    <source>
        <strain evidence="4 5">12B1</strain>
    </source>
</reference>
<gene>
    <name evidence="4" type="ORF">AB1Y20_005730</name>
</gene>
<feature type="compositionally biased region" description="Basic and acidic residues" evidence="1">
    <location>
        <begin position="1309"/>
        <end position="1320"/>
    </location>
</feature>
<feature type="transmembrane region" description="Helical" evidence="2">
    <location>
        <begin position="593"/>
        <end position="613"/>
    </location>
</feature>
<protein>
    <recommendedName>
        <fullName evidence="3">CSC1/OSCA1-like 7TM region domain-containing protein</fullName>
    </recommendedName>
</protein>
<feature type="compositionally biased region" description="Polar residues" evidence="1">
    <location>
        <begin position="1238"/>
        <end position="1256"/>
    </location>
</feature>
<feature type="region of interest" description="Disordered" evidence="1">
    <location>
        <begin position="951"/>
        <end position="1453"/>
    </location>
</feature>
<feature type="compositionally biased region" description="Basic and acidic residues" evidence="1">
    <location>
        <begin position="1063"/>
        <end position="1079"/>
    </location>
</feature>
<comment type="caution">
    <text evidence="4">The sequence shown here is derived from an EMBL/GenBank/DDBJ whole genome shotgun (WGS) entry which is preliminary data.</text>
</comment>
<feature type="compositionally biased region" description="Polar residues" evidence="1">
    <location>
        <begin position="1111"/>
        <end position="1126"/>
    </location>
</feature>
<evidence type="ECO:0000313" key="5">
    <source>
        <dbReference type="Proteomes" id="UP001515480"/>
    </source>
</evidence>
<sequence length="1453" mass="156170">MFQVELSPPVLALHRAVPSVPPEKKLPPLKAVRKPPAAPPLKKRALPPVGERAVAPAAHHELQPSAPARLTPPRASDATRSLEGVESEHTSLGAAPSAALLPEAAAQSRGDAAAQEEAKPIPDAEHPPMWRVLKLDGLERFDERFEVCLADRSKARDLARVSGCCKKLVKLEGGEVAAPSESDILSLLGFPLRSLQSLRLLPAKGERLGEYGCSIAVTLYLRFQLETALLFLALFLLSVIQLADNHSRNDLRNRCRTALLTQHDALTAPASSGSDRPWHAECGYASLHVRSDNISLLPSTFGVGVLTGALGTCQEYSNKSDGILPVPFSDDGLFLDLPTGAGVCTGGSDVAELGYLLQFVAVLLVLLYLAYLKRLIHRVARFEENSMITTADYAVLLRGLADGMDATAARRTTAAQLRADLYADLREMGFGADAIVQIEVGRNCCEEIALLHRLERLNIQKHELAARALLRSQGKWVASSRASDAKAHLLLAQELRATIARVQALYDAEDYATGHAFVVFREARERNRFLTMARGAPSGSRSSVAPRGVELRRAARAGVAPEVVGAPEPSEVYWESLEKDDAHERRALRIGGYVVGTLLVVGAAMIVGSKALVAVDKQRPLAPGFSLLSTGLAAASAITTTLVNFVLHEASEKLTVWEGQDTQTEHEASLCRKVTLAYIANSVLIPTFLGIVFSWSVSGFPVDQSWYEEGGVLSQAWLLVIINGLSKDALKILMLPALVHRYLLSRTVASQAKLNSLWRPPPMHVGELYAATIKTCALGLVYGPLCPYIYLMTCGALLFCYIATRNGIARWYLKPPAVDEGMMTSMRTSLSGVVATMVALQTMAILASTRGELGYGSATAVFGCPIAWLLYAFTPLDRFNAFIRREAAESGDVESQEGQFKYKYEDVMLHTGIEMVPYVCPKLTDKMMAALEEEKVYCQDVLDGRVSLDAQTSPAEKTTPADALNSCGITKSAGVGPTPCPSTKPDDTTAKSVVSAMLDENPTRPGVSSEPIDKTTSQGVSLKPDEKNTARQGVSSKPDYGNSRQGVSLKPGNSQARQGVNLKQDDIIARQRASSKPDDSTASQSVSSKPDDKNTRQAVSLKQDDNAARQGESSKPIDSTARQVVSSKPDDRSTRRGESSRPEDSTSKRGVISKPQDNPLRQDVSSKPDEGSTRHGEISSPDDNASRQGVSSNPDVGSTRQGDSSSPDLNTASQGVSSKPDDVTASQVVESKPDDDTSSQGVSSKPNDSTARQGVSSKPGDCSTRQDETSSPDENTARQGVRSKLDDSARQSASSKTEDSSTKPGESTLLDKDGERRSENPKNPQQDEDDTKPNEHSKQDEEGKRQGEATRQDVHGTKPVVSPRQEVDGRKAVDEPSASPGVDGPKPDVVSARPGSTNPNVDDTEAAANSRLDNDSMKSAEDTENNGRLKPDDRAQPNDGMIEKGRASDVAIP</sequence>
<feature type="transmembrane region" description="Helical" evidence="2">
    <location>
        <begin position="625"/>
        <end position="647"/>
    </location>
</feature>
<evidence type="ECO:0000256" key="1">
    <source>
        <dbReference type="SAM" id="MobiDB-lite"/>
    </source>
</evidence>
<feature type="transmembrane region" description="Helical" evidence="2">
    <location>
        <begin position="355"/>
        <end position="372"/>
    </location>
</feature>
<feature type="domain" description="CSC1/OSCA1-like 7TM region" evidence="3">
    <location>
        <begin position="636"/>
        <end position="824"/>
    </location>
</feature>
<feature type="compositionally biased region" description="Low complexity" evidence="1">
    <location>
        <begin position="94"/>
        <end position="113"/>
    </location>
</feature>
<feature type="region of interest" description="Disordered" evidence="1">
    <location>
        <begin position="16"/>
        <end position="125"/>
    </location>
</feature>
<evidence type="ECO:0000256" key="2">
    <source>
        <dbReference type="SAM" id="Phobius"/>
    </source>
</evidence>
<keyword evidence="2" id="KW-1133">Transmembrane helix</keyword>
<dbReference type="Pfam" id="PF02714">
    <property type="entry name" value="RSN1_7TM"/>
    <property type="match status" value="1"/>
</dbReference>
<keyword evidence="5" id="KW-1185">Reference proteome</keyword>
<dbReference type="GO" id="GO:0005886">
    <property type="term" value="C:plasma membrane"/>
    <property type="evidence" value="ECO:0007669"/>
    <property type="project" value="TreeGrafter"/>
</dbReference>
<organism evidence="4 5">
    <name type="scientific">Prymnesium parvum</name>
    <name type="common">Toxic golden alga</name>
    <dbReference type="NCBI Taxonomy" id="97485"/>
    <lineage>
        <taxon>Eukaryota</taxon>
        <taxon>Haptista</taxon>
        <taxon>Haptophyta</taxon>
        <taxon>Prymnesiophyceae</taxon>
        <taxon>Prymnesiales</taxon>
        <taxon>Prymnesiaceae</taxon>
        <taxon>Prymnesium</taxon>
    </lineage>
</organism>
<dbReference type="EMBL" id="JBGBPQ010000014">
    <property type="protein sequence ID" value="KAL1510898.1"/>
    <property type="molecule type" value="Genomic_DNA"/>
</dbReference>
<feature type="compositionally biased region" description="Basic and acidic residues" evidence="1">
    <location>
        <begin position="1365"/>
        <end position="1374"/>
    </location>
</feature>
<feature type="transmembrane region" description="Helical" evidence="2">
    <location>
        <begin position="788"/>
        <end position="808"/>
    </location>
</feature>